<feature type="transmembrane region" description="Helical" evidence="1">
    <location>
        <begin position="233"/>
        <end position="252"/>
    </location>
</feature>
<accession>A0A7S0ZRY2</accession>
<dbReference type="AlphaFoldDB" id="A0A7S0ZRY2"/>
<feature type="transmembrane region" description="Helical" evidence="1">
    <location>
        <begin position="296"/>
        <end position="316"/>
    </location>
</feature>
<sequence>MADNLLNIPEGFDAEDERLFAVQIRNLQTVKERNETLAPSQLWFRTIAKFLFPVGADAFEKSLIKLKDNVHTDGKVREAWEKKCGSYDNENYEKVLENLNWLPWTMNDVYVLDIVARITSTKGDPKTMVHFLSDHVVGPGVRAAFKANVCLWLFYSVFPFLAYSTFSFGWWECQKDTFANYKMCVMALYLPVVLAVIFFEYKAMIYALPPQVAISGPFFKTFHRFLPKGVDSFVVWFLFASFMSLMAHMDLATNSLFLSKVLATERCGDMGSLENAWQRVFSKCAFKFLANHVPSLSIVVVLLWLLLFSQFFYGVVSSVPTTTETNGKMNLSGVRALMNWDNGAFYEVKDRDQGGKDFGFKTYPTVLHKRTQHGSSLHALAESGRMYTLRFNSWSLQQELVKLKLYKSGQVFREVVKTVGYFVVFMWCESIVQLELQGSALELGKAMSPTHDVDMEMAASLLLSVLMTSYNLYVVCSRFMSQTRACLSADVEDRVVEQAKYNKRVKIYCYILIPIFVMVALIFTFFLLHAVMKTVMVSFYCDCGWNVRLNPFNGCVKPESTSGACFIP</sequence>
<dbReference type="EMBL" id="HBFQ01006606">
    <property type="protein sequence ID" value="CAD8830324.1"/>
    <property type="molecule type" value="Transcribed_RNA"/>
</dbReference>
<name>A0A7S0ZRY2_NOCSC</name>
<feature type="transmembrane region" description="Helical" evidence="1">
    <location>
        <begin position="152"/>
        <end position="171"/>
    </location>
</feature>
<feature type="transmembrane region" description="Helical" evidence="1">
    <location>
        <begin position="457"/>
        <end position="475"/>
    </location>
</feature>
<proteinExistence type="predicted"/>
<protein>
    <submittedName>
        <fullName evidence="2">Uncharacterized protein</fullName>
    </submittedName>
</protein>
<organism evidence="2">
    <name type="scientific">Noctiluca scintillans</name>
    <name type="common">Sea sparkle</name>
    <name type="synonym">Red tide dinoflagellate</name>
    <dbReference type="NCBI Taxonomy" id="2966"/>
    <lineage>
        <taxon>Eukaryota</taxon>
        <taxon>Sar</taxon>
        <taxon>Alveolata</taxon>
        <taxon>Dinophyceae</taxon>
        <taxon>Noctilucales</taxon>
        <taxon>Noctilucaceae</taxon>
        <taxon>Noctiluca</taxon>
    </lineage>
</organism>
<keyword evidence="1" id="KW-0472">Membrane</keyword>
<evidence type="ECO:0000313" key="2">
    <source>
        <dbReference type="EMBL" id="CAD8830324.1"/>
    </source>
</evidence>
<reference evidence="2" key="1">
    <citation type="submission" date="2021-01" db="EMBL/GenBank/DDBJ databases">
        <authorList>
            <person name="Corre E."/>
            <person name="Pelletier E."/>
            <person name="Niang G."/>
            <person name="Scheremetjew M."/>
            <person name="Finn R."/>
            <person name="Kale V."/>
            <person name="Holt S."/>
            <person name="Cochrane G."/>
            <person name="Meng A."/>
            <person name="Brown T."/>
            <person name="Cohen L."/>
        </authorList>
    </citation>
    <scope>NUCLEOTIDE SEQUENCE</scope>
</reference>
<gene>
    <name evidence="2" type="ORF">NSCI0253_LOCUS4670</name>
</gene>
<feature type="transmembrane region" description="Helical" evidence="1">
    <location>
        <begin position="183"/>
        <end position="201"/>
    </location>
</feature>
<keyword evidence="1" id="KW-0812">Transmembrane</keyword>
<evidence type="ECO:0000256" key="1">
    <source>
        <dbReference type="SAM" id="Phobius"/>
    </source>
</evidence>
<keyword evidence="1" id="KW-1133">Transmembrane helix</keyword>
<feature type="transmembrane region" description="Helical" evidence="1">
    <location>
        <begin position="507"/>
        <end position="528"/>
    </location>
</feature>